<dbReference type="OrthoDB" id="508532at2"/>
<reference evidence="2 3" key="1">
    <citation type="submission" date="2008-07" db="EMBL/GenBank/DDBJ databases">
        <authorList>
            <person name="Tandeau de Marsac N."/>
            <person name="Ferriera S."/>
            <person name="Johnson J."/>
            <person name="Kravitz S."/>
            <person name="Beeson K."/>
            <person name="Sutton G."/>
            <person name="Rogers Y.-H."/>
            <person name="Friedman R."/>
            <person name="Frazier M."/>
            <person name="Venter J.C."/>
        </authorList>
    </citation>
    <scope>NUCLEOTIDE SEQUENCE [LARGE SCALE GENOMIC DNA]</scope>
    <source>
        <strain evidence="2 3">PCC 7420</strain>
    </source>
</reference>
<dbReference type="EMBL" id="DS989850">
    <property type="protein sequence ID" value="EDX75111.1"/>
    <property type="molecule type" value="Genomic_DNA"/>
</dbReference>
<protein>
    <submittedName>
        <fullName evidence="2">Uncharacterized protein</fullName>
    </submittedName>
</protein>
<evidence type="ECO:0000313" key="2">
    <source>
        <dbReference type="EMBL" id="EDX75111.1"/>
    </source>
</evidence>
<feature type="region of interest" description="Disordered" evidence="1">
    <location>
        <begin position="1"/>
        <end position="78"/>
    </location>
</feature>
<organism evidence="2 3">
    <name type="scientific">Coleofasciculus chthonoplastes PCC 7420</name>
    <dbReference type="NCBI Taxonomy" id="118168"/>
    <lineage>
        <taxon>Bacteria</taxon>
        <taxon>Bacillati</taxon>
        <taxon>Cyanobacteriota</taxon>
        <taxon>Cyanophyceae</taxon>
        <taxon>Coleofasciculales</taxon>
        <taxon>Coleofasciculaceae</taxon>
        <taxon>Coleofasciculus</taxon>
    </lineage>
</organism>
<keyword evidence="3" id="KW-1185">Reference proteome</keyword>
<dbReference type="HOGENOM" id="CLU_091594_0_0_3"/>
<dbReference type="Proteomes" id="UP000003835">
    <property type="component" value="Unassembled WGS sequence"/>
</dbReference>
<sequence>MKPELQRIESTLSQLAQDDQTPSTAVASPVDSTGDQSSDSAKGKEPSFSISVTPFPAQKQQDKTPTLPKLKSASFSEHRHSANPALAMNLLKEIEDIVSGWQKQLHTIVRQIQDIYMDGPIVEGWLESHARQPEADHSGVRRAEVDRLMDYVTQPWHQSQGDENVTCESPRAGYRLCGLDADGQFWVRTCPADQVPSVSLAIARYQKLRQLLSRKDDLETRLSQLAETLAVLHAHLGND</sequence>
<dbReference type="RefSeq" id="WP_006101385.1">
    <property type="nucleotide sequence ID" value="NZ_DS989850.1"/>
</dbReference>
<evidence type="ECO:0000313" key="3">
    <source>
        <dbReference type="Proteomes" id="UP000003835"/>
    </source>
</evidence>
<dbReference type="AlphaFoldDB" id="B4VSG9"/>
<dbReference type="eggNOG" id="ENOG502ZCCH">
    <property type="taxonomic scope" value="Bacteria"/>
</dbReference>
<name>B4VSG9_9CYAN</name>
<gene>
    <name evidence="2" type="ORF">MC7420_2115</name>
</gene>
<dbReference type="STRING" id="118168.MC7420_2115"/>
<accession>B4VSG9</accession>
<evidence type="ECO:0000256" key="1">
    <source>
        <dbReference type="SAM" id="MobiDB-lite"/>
    </source>
</evidence>
<proteinExistence type="predicted"/>
<feature type="compositionally biased region" description="Polar residues" evidence="1">
    <location>
        <begin position="8"/>
        <end position="40"/>
    </location>
</feature>